<dbReference type="RefSeq" id="WP_089408147.1">
    <property type="nucleotide sequence ID" value="NZ_FZOU01000003.1"/>
</dbReference>
<sequence length="96" mass="10731">MRDWLIIGCFVVMLMAPCVVALVASKAARQPKDETATDPAPLEAKSEVRVESADFVRPARVRSGEMQTVKIVWTKQFDSGEYPRAGGRVLRARRRV</sequence>
<evidence type="ECO:0000313" key="2">
    <source>
        <dbReference type="Proteomes" id="UP000198356"/>
    </source>
</evidence>
<dbReference type="EMBL" id="FZOU01000003">
    <property type="protein sequence ID" value="SNS90155.1"/>
    <property type="molecule type" value="Genomic_DNA"/>
</dbReference>
<protein>
    <submittedName>
        <fullName evidence="1">Uncharacterized protein</fullName>
    </submittedName>
</protein>
<dbReference type="AlphaFoldDB" id="A0A239I997"/>
<dbReference type="Proteomes" id="UP000198356">
    <property type="component" value="Unassembled WGS sequence"/>
</dbReference>
<name>A0A239I997_9BACT</name>
<proteinExistence type="predicted"/>
<keyword evidence="2" id="KW-1185">Reference proteome</keyword>
<evidence type="ECO:0000313" key="1">
    <source>
        <dbReference type="EMBL" id="SNS90155.1"/>
    </source>
</evidence>
<gene>
    <name evidence="1" type="ORF">SAMN05421770_1034</name>
</gene>
<reference evidence="1 2" key="1">
    <citation type="submission" date="2017-06" db="EMBL/GenBank/DDBJ databases">
        <authorList>
            <person name="Kim H.J."/>
            <person name="Triplett B.A."/>
        </authorList>
    </citation>
    <scope>NUCLEOTIDE SEQUENCE [LARGE SCALE GENOMIC DNA]</scope>
    <source>
        <strain evidence="1 2">DSM 18704</strain>
    </source>
</reference>
<accession>A0A239I997</accession>
<organism evidence="1 2">
    <name type="scientific">Granulicella rosea</name>
    <dbReference type="NCBI Taxonomy" id="474952"/>
    <lineage>
        <taxon>Bacteria</taxon>
        <taxon>Pseudomonadati</taxon>
        <taxon>Acidobacteriota</taxon>
        <taxon>Terriglobia</taxon>
        <taxon>Terriglobales</taxon>
        <taxon>Acidobacteriaceae</taxon>
        <taxon>Granulicella</taxon>
    </lineage>
</organism>